<dbReference type="SMART" id="SM00150">
    <property type="entry name" value="SPEC"/>
    <property type="match status" value="1"/>
</dbReference>
<dbReference type="InterPro" id="IPR018159">
    <property type="entry name" value="Spectrin/alpha-actinin"/>
</dbReference>
<evidence type="ECO:0008006" key="4">
    <source>
        <dbReference type="Google" id="ProtNLM"/>
    </source>
</evidence>
<dbReference type="OrthoDB" id="6018565at2759"/>
<keyword evidence="3" id="KW-1185">Reference proteome</keyword>
<feature type="non-terminal residue" evidence="2">
    <location>
        <position position="1"/>
    </location>
</feature>
<name>A0A8J2JBF7_9HEXA</name>
<dbReference type="GO" id="GO:0005737">
    <property type="term" value="C:cytoplasm"/>
    <property type="evidence" value="ECO:0007669"/>
    <property type="project" value="UniProtKB-ARBA"/>
</dbReference>
<organism evidence="2 3">
    <name type="scientific">Allacma fusca</name>
    <dbReference type="NCBI Taxonomy" id="39272"/>
    <lineage>
        <taxon>Eukaryota</taxon>
        <taxon>Metazoa</taxon>
        <taxon>Ecdysozoa</taxon>
        <taxon>Arthropoda</taxon>
        <taxon>Hexapoda</taxon>
        <taxon>Collembola</taxon>
        <taxon>Symphypleona</taxon>
        <taxon>Sminthuridae</taxon>
        <taxon>Allacma</taxon>
    </lineage>
</organism>
<keyword evidence="1" id="KW-0677">Repeat</keyword>
<dbReference type="InterPro" id="IPR002017">
    <property type="entry name" value="Spectrin_repeat"/>
</dbReference>
<accession>A0A8J2JBF7</accession>
<dbReference type="CDD" id="cd00176">
    <property type="entry name" value="SPEC"/>
    <property type="match status" value="1"/>
</dbReference>
<evidence type="ECO:0000256" key="1">
    <source>
        <dbReference type="ARBA" id="ARBA00022737"/>
    </source>
</evidence>
<protein>
    <recommendedName>
        <fullName evidence="4">Spectrin alpha chain-like protein</fullName>
    </recommendedName>
</protein>
<sequence>DIELWLSEVEGALSSEDYGKDLTSVQNLQKKHALLESDIGSHQERIDLVRNSAREFLDHGHFDKDSIKRKADVVEARYSALMGPMEARKKKLG</sequence>
<evidence type="ECO:0000313" key="2">
    <source>
        <dbReference type="EMBL" id="CAG7717441.1"/>
    </source>
</evidence>
<dbReference type="FunFam" id="1.20.58.60:FF:000017">
    <property type="entry name" value="Spectrin alpha chain, non-erythrocytic 1"/>
    <property type="match status" value="1"/>
</dbReference>
<dbReference type="Pfam" id="PF00435">
    <property type="entry name" value="Spectrin"/>
    <property type="match status" value="1"/>
</dbReference>
<evidence type="ECO:0000313" key="3">
    <source>
        <dbReference type="Proteomes" id="UP000708208"/>
    </source>
</evidence>
<proteinExistence type="predicted"/>
<feature type="non-terminal residue" evidence="2">
    <location>
        <position position="93"/>
    </location>
</feature>
<dbReference type="EMBL" id="CAJVCH010045881">
    <property type="protein sequence ID" value="CAG7717441.1"/>
    <property type="molecule type" value="Genomic_DNA"/>
</dbReference>
<dbReference type="Proteomes" id="UP000708208">
    <property type="component" value="Unassembled WGS sequence"/>
</dbReference>
<gene>
    <name evidence="2" type="ORF">AFUS01_LOCUS6900</name>
</gene>
<reference evidence="2" key="1">
    <citation type="submission" date="2021-06" db="EMBL/GenBank/DDBJ databases">
        <authorList>
            <person name="Hodson N. C."/>
            <person name="Mongue J. A."/>
            <person name="Jaron S. K."/>
        </authorList>
    </citation>
    <scope>NUCLEOTIDE SEQUENCE</scope>
</reference>
<comment type="caution">
    <text evidence="2">The sequence shown here is derived from an EMBL/GenBank/DDBJ whole genome shotgun (WGS) entry which is preliminary data.</text>
</comment>
<dbReference type="PANTHER" id="PTHR11915">
    <property type="entry name" value="SPECTRIN/FILAMIN RELATED CYTOSKELETAL PROTEIN"/>
    <property type="match status" value="1"/>
</dbReference>
<dbReference type="AlphaFoldDB" id="A0A8J2JBF7"/>